<dbReference type="EMBL" id="PP415847">
    <property type="protein sequence ID" value="WZL61399.1"/>
    <property type="molecule type" value="Genomic_RNA"/>
</dbReference>
<evidence type="ECO:0000313" key="2">
    <source>
        <dbReference type="EMBL" id="WZL61399.1"/>
    </source>
</evidence>
<protein>
    <submittedName>
        <fullName evidence="2">Matrix protein</fullName>
    </submittedName>
</protein>
<feature type="region of interest" description="Disordered" evidence="1">
    <location>
        <begin position="162"/>
        <end position="204"/>
    </location>
</feature>
<name>A0AAN0LQT2_9VIRU</name>
<sequence>MEASSSKTYPFLVWMKGEVSYFGPKSAMDADRIALEILRAFPYLPLTFTGQAFILHKLVQEVTSSSCVLSAGAGHVRYSFAPNWRGMCIVPGLLSKGTVSVKASRNNEMCPGSNTNSVLLINIKVALSDFDAAKWSGASSDGFAFLDTPPASYAQVCEGLAIPSKPPSPGGDSLTPKKDKKKGKIDYNMFKLPSADPSLPSSSK</sequence>
<evidence type="ECO:0000256" key="1">
    <source>
        <dbReference type="SAM" id="MobiDB-lite"/>
    </source>
</evidence>
<organism evidence="2">
    <name type="scientific">North Fork virus</name>
    <dbReference type="NCBI Taxonomy" id="3139876"/>
    <lineage>
        <taxon>Viruses</taxon>
        <taxon>Riboviria</taxon>
    </lineage>
</organism>
<feature type="compositionally biased region" description="Low complexity" evidence="1">
    <location>
        <begin position="192"/>
        <end position="204"/>
    </location>
</feature>
<accession>A0AAN0LQT2</accession>
<proteinExistence type="predicted"/>
<reference evidence="2" key="1">
    <citation type="submission" date="2024-02" db="EMBL/GenBank/DDBJ databases">
        <authorList>
            <person name="Martyn C."/>
            <person name="Kistler A.L."/>
        </authorList>
    </citation>
    <scope>NUCLEOTIDE SEQUENCE</scope>
    <source>
        <strain evidence="2">CA024</strain>
    </source>
</reference>